<dbReference type="EMBL" id="JARAKH010000039">
    <property type="protein sequence ID" value="KAK8382621.1"/>
    <property type="molecule type" value="Genomic_DNA"/>
</dbReference>
<proteinExistence type="predicted"/>
<dbReference type="InterPro" id="IPR054465">
    <property type="entry name" value="Integrase_p58-like_C"/>
</dbReference>
<keyword evidence="4" id="KW-1185">Reference proteome</keyword>
<feature type="region of interest" description="Disordered" evidence="1">
    <location>
        <begin position="171"/>
        <end position="203"/>
    </location>
</feature>
<protein>
    <recommendedName>
        <fullName evidence="2">Integrase p58-like C-terminal domain-containing protein</fullName>
    </recommendedName>
</protein>
<dbReference type="AlphaFoldDB" id="A0AAW0T5E8"/>
<gene>
    <name evidence="3" type="ORF">O3P69_015444</name>
</gene>
<feature type="compositionally biased region" description="Acidic residues" evidence="1">
    <location>
        <begin position="113"/>
        <end position="124"/>
    </location>
</feature>
<name>A0AAW0T5E8_SCYPA</name>
<comment type="caution">
    <text evidence="3">The sequence shown here is derived from an EMBL/GenBank/DDBJ whole genome shotgun (WGS) entry which is preliminary data.</text>
</comment>
<organism evidence="3 4">
    <name type="scientific">Scylla paramamosain</name>
    <name type="common">Mud crab</name>
    <dbReference type="NCBI Taxonomy" id="85552"/>
    <lineage>
        <taxon>Eukaryota</taxon>
        <taxon>Metazoa</taxon>
        <taxon>Ecdysozoa</taxon>
        <taxon>Arthropoda</taxon>
        <taxon>Crustacea</taxon>
        <taxon>Multicrustacea</taxon>
        <taxon>Malacostraca</taxon>
        <taxon>Eumalacostraca</taxon>
        <taxon>Eucarida</taxon>
        <taxon>Decapoda</taxon>
        <taxon>Pleocyemata</taxon>
        <taxon>Brachyura</taxon>
        <taxon>Eubrachyura</taxon>
        <taxon>Portunoidea</taxon>
        <taxon>Portunidae</taxon>
        <taxon>Portuninae</taxon>
        <taxon>Scylla</taxon>
    </lineage>
</organism>
<dbReference type="Proteomes" id="UP001487740">
    <property type="component" value="Unassembled WGS sequence"/>
</dbReference>
<evidence type="ECO:0000256" key="1">
    <source>
        <dbReference type="SAM" id="MobiDB-lite"/>
    </source>
</evidence>
<sequence length="237" mass="26722">MCGRELRLPVDLVTGRPPDEDLPTTITQYATALQDRLREVHHQLQSPWEGPYVVEKVISDVTFRIRQGPRKRALVVHADRLWGYHGPGSFSWGERAALLTSDEEEDKDKGLGDDEPLVMEDDGDLDLREPEPLVMEEVLQGFTPAPGCGAVVFSPPYLSRHEITFITVENTTRKEDHSRQLKQDHDAFETSHSADAARGTTGLELRQRAGRLTNNDQGSSRLEEASHEHYRFSSLVL</sequence>
<evidence type="ECO:0000313" key="3">
    <source>
        <dbReference type="EMBL" id="KAK8382621.1"/>
    </source>
</evidence>
<feature type="domain" description="Integrase p58-like C-terminal" evidence="2">
    <location>
        <begin position="50"/>
        <end position="82"/>
    </location>
</feature>
<reference evidence="3 4" key="1">
    <citation type="submission" date="2023-03" db="EMBL/GenBank/DDBJ databases">
        <title>High-quality genome of Scylla paramamosain provides insights in environmental adaptation.</title>
        <authorList>
            <person name="Zhang L."/>
        </authorList>
    </citation>
    <scope>NUCLEOTIDE SEQUENCE [LARGE SCALE GENOMIC DNA]</scope>
    <source>
        <strain evidence="3">LZ_2023a</strain>
        <tissue evidence="3">Muscle</tissue>
    </source>
</reference>
<feature type="compositionally biased region" description="Basic and acidic residues" evidence="1">
    <location>
        <begin position="171"/>
        <end position="189"/>
    </location>
</feature>
<evidence type="ECO:0000259" key="2">
    <source>
        <dbReference type="Pfam" id="PF22938"/>
    </source>
</evidence>
<accession>A0AAW0T5E8</accession>
<evidence type="ECO:0000313" key="4">
    <source>
        <dbReference type="Proteomes" id="UP001487740"/>
    </source>
</evidence>
<dbReference type="Pfam" id="PF22938">
    <property type="entry name" value="Integrase_p58_C"/>
    <property type="match status" value="1"/>
</dbReference>
<feature type="region of interest" description="Disordered" evidence="1">
    <location>
        <begin position="101"/>
        <end position="125"/>
    </location>
</feature>